<evidence type="ECO:0000256" key="1">
    <source>
        <dbReference type="SAM" id="SignalP"/>
    </source>
</evidence>
<reference evidence="3" key="1">
    <citation type="journal article" date="2021" name="Nat. Commun.">
        <title>Genetic determinants of endophytism in the Arabidopsis root mycobiome.</title>
        <authorList>
            <person name="Mesny F."/>
            <person name="Miyauchi S."/>
            <person name="Thiergart T."/>
            <person name="Pickel B."/>
            <person name="Atanasova L."/>
            <person name="Karlsson M."/>
            <person name="Huettel B."/>
            <person name="Barry K.W."/>
            <person name="Haridas S."/>
            <person name="Chen C."/>
            <person name="Bauer D."/>
            <person name="Andreopoulos W."/>
            <person name="Pangilinan J."/>
            <person name="LaButti K."/>
            <person name="Riley R."/>
            <person name="Lipzen A."/>
            <person name="Clum A."/>
            <person name="Drula E."/>
            <person name="Henrissat B."/>
            <person name="Kohler A."/>
            <person name="Grigoriev I.V."/>
            <person name="Martin F.M."/>
            <person name="Hacquard S."/>
        </authorList>
    </citation>
    <scope>NUCLEOTIDE SEQUENCE</scope>
    <source>
        <strain evidence="3">MPI-CAGE-AT-0016</strain>
    </source>
</reference>
<name>A0A8K0X049_9PEZI</name>
<evidence type="ECO:0000313" key="3">
    <source>
        <dbReference type="EMBL" id="KAH7354139.1"/>
    </source>
</evidence>
<dbReference type="AlphaFoldDB" id="A0A8K0X049"/>
<keyword evidence="3" id="KW-0378">Hydrolase</keyword>
<feature type="signal peptide" evidence="1">
    <location>
        <begin position="1"/>
        <end position="20"/>
    </location>
</feature>
<keyword evidence="3" id="KW-0624">Polysaccharide degradation</keyword>
<keyword evidence="4" id="KW-1185">Reference proteome</keyword>
<organism evidence="3 4">
    <name type="scientific">Plectosphaerella cucumerina</name>
    <dbReference type="NCBI Taxonomy" id="40658"/>
    <lineage>
        <taxon>Eukaryota</taxon>
        <taxon>Fungi</taxon>
        <taxon>Dikarya</taxon>
        <taxon>Ascomycota</taxon>
        <taxon>Pezizomycotina</taxon>
        <taxon>Sordariomycetes</taxon>
        <taxon>Hypocreomycetidae</taxon>
        <taxon>Glomerellales</taxon>
        <taxon>Plectosphaerellaceae</taxon>
        <taxon>Plectosphaerella</taxon>
    </lineage>
</organism>
<keyword evidence="3" id="KW-0326">Glycosidase</keyword>
<dbReference type="InterPro" id="IPR013320">
    <property type="entry name" value="ConA-like_dom_sf"/>
</dbReference>
<dbReference type="PANTHER" id="PTHR38121:SF4">
    <property type="entry name" value="GH16 DOMAIN-CONTAINING PROTEIN-RELATED"/>
    <property type="match status" value="1"/>
</dbReference>
<comment type="caution">
    <text evidence="3">The sequence shown here is derived from an EMBL/GenBank/DDBJ whole genome shotgun (WGS) entry which is preliminary data.</text>
</comment>
<dbReference type="Gene3D" id="2.60.120.200">
    <property type="match status" value="1"/>
</dbReference>
<proteinExistence type="predicted"/>
<dbReference type="OrthoDB" id="4388755at2759"/>
<gene>
    <name evidence="3" type="ORF">B0T11DRAFT_288101</name>
</gene>
<dbReference type="GO" id="GO:0045493">
    <property type="term" value="P:xylan catabolic process"/>
    <property type="evidence" value="ECO:0007669"/>
    <property type="project" value="UniProtKB-KW"/>
</dbReference>
<keyword evidence="3" id="KW-0119">Carbohydrate metabolism</keyword>
<feature type="domain" description="GH16" evidence="2">
    <location>
        <begin position="68"/>
        <end position="308"/>
    </location>
</feature>
<dbReference type="InterPro" id="IPR000757">
    <property type="entry name" value="Beta-glucanase-like"/>
</dbReference>
<dbReference type="Pfam" id="PF00722">
    <property type="entry name" value="Glyco_hydro_16"/>
    <property type="match status" value="1"/>
</dbReference>
<dbReference type="EMBL" id="JAGPXD010000005">
    <property type="protein sequence ID" value="KAH7354139.1"/>
    <property type="molecule type" value="Genomic_DNA"/>
</dbReference>
<dbReference type="Proteomes" id="UP000813385">
    <property type="component" value="Unassembled WGS sequence"/>
</dbReference>
<sequence>MMSTHSPLLALLLWTTTSAAQDTLNHIDDADCNCFQTNGSSGAYFSNHLFLDFRSLAQYAGVPPLVQHDSNTSSTQVTSAYFSSSKWTNSWSIQSWNNSASLGTDSSDATIPMTNSPQNIYIDADGDTTHLTLRTSRSPSLQSAAELESTASNYHHLSVRMYARTRGSPGACTAMFTYRDVETSLADVQEADIEFLTAGPVDRIQYTNQPSFTAEGDDVEGASQNASLPNGLGWDDWAVHRLDWTPGKTTWYIDGEEVWATGFQAPRDPARVLFNAWSDGGSWSGEMEEGGQAMLEIRWIEMLYNTTDTRDGTCEVVCSVDKGDQVGQAVKLSAAASIFEWILVRVLVVLIGMVLAV</sequence>
<keyword evidence="3" id="KW-0858">Xylan degradation</keyword>
<dbReference type="PROSITE" id="PS51762">
    <property type="entry name" value="GH16_2"/>
    <property type="match status" value="1"/>
</dbReference>
<evidence type="ECO:0000259" key="2">
    <source>
        <dbReference type="PROSITE" id="PS51762"/>
    </source>
</evidence>
<dbReference type="SUPFAM" id="SSF49899">
    <property type="entry name" value="Concanavalin A-like lectins/glucanases"/>
    <property type="match status" value="1"/>
</dbReference>
<dbReference type="GO" id="GO:0004553">
    <property type="term" value="F:hydrolase activity, hydrolyzing O-glycosyl compounds"/>
    <property type="evidence" value="ECO:0007669"/>
    <property type="project" value="InterPro"/>
</dbReference>
<protein>
    <submittedName>
        <fullName evidence="3">Xylanase 3</fullName>
    </submittedName>
</protein>
<keyword evidence="1" id="KW-0732">Signal</keyword>
<dbReference type="PANTHER" id="PTHR38121">
    <property type="entry name" value="GH16 DOMAIN-CONTAINING PROTEIN"/>
    <property type="match status" value="1"/>
</dbReference>
<dbReference type="CDD" id="cd00413">
    <property type="entry name" value="Glyco_hydrolase_16"/>
    <property type="match status" value="1"/>
</dbReference>
<accession>A0A8K0X049</accession>
<evidence type="ECO:0000313" key="4">
    <source>
        <dbReference type="Proteomes" id="UP000813385"/>
    </source>
</evidence>
<feature type="chain" id="PRO_5035429971" evidence="1">
    <location>
        <begin position="21"/>
        <end position="357"/>
    </location>
</feature>